<evidence type="ECO:0000313" key="3">
    <source>
        <dbReference type="Proteomes" id="UP000018143"/>
    </source>
</evidence>
<comment type="caution">
    <text evidence="2">The sequence shown here is derived from an EMBL/GenBank/DDBJ whole genome shotgun (WGS) entry which is preliminary data.</text>
</comment>
<organism evidence="2 3">
    <name type="scientific">Helicobacter fennelliae MRY12-0050</name>
    <dbReference type="NCBI Taxonomy" id="1325130"/>
    <lineage>
        <taxon>Bacteria</taxon>
        <taxon>Pseudomonadati</taxon>
        <taxon>Campylobacterota</taxon>
        <taxon>Epsilonproteobacteria</taxon>
        <taxon>Campylobacterales</taxon>
        <taxon>Helicobacteraceae</taxon>
        <taxon>Helicobacter</taxon>
    </lineage>
</organism>
<evidence type="ECO:0008006" key="4">
    <source>
        <dbReference type="Google" id="ProtNLM"/>
    </source>
</evidence>
<protein>
    <recommendedName>
        <fullName evidence="4">Periplasmic protein</fullName>
    </recommendedName>
</protein>
<gene>
    <name evidence="2" type="ORF">HFN_0648</name>
</gene>
<dbReference type="AlphaFoldDB" id="T1DUI6"/>
<accession>T1DUI6</accession>
<feature type="chain" id="PRO_5004574647" description="Periplasmic protein" evidence="1">
    <location>
        <begin position="21"/>
        <end position="310"/>
    </location>
</feature>
<dbReference type="eggNOG" id="ENOG5032QHR">
    <property type="taxonomic scope" value="Bacteria"/>
</dbReference>
<proteinExistence type="predicted"/>
<dbReference type="RefSeq" id="WP_023945969.1">
    <property type="nucleotide sequence ID" value="NZ_BASD01000001.1"/>
</dbReference>
<evidence type="ECO:0000313" key="2">
    <source>
        <dbReference type="EMBL" id="GAD17833.1"/>
    </source>
</evidence>
<dbReference type="STRING" id="1325130.HFN_0648"/>
<sequence>MRRLFFALLFFGFHNLLANASDEANNIIKSASEGREVIVENNAEEEKAQHKNDKLFYNEVILNWHYSFQKENKRFNEAVGKSAENSLVKNVSASEDKAKDNQSTNEKLAVIKGYCFITDEINVGKQPSSLRTECQTNYGAVTLFGNLINLNEKASLVLDAKYIEKDGYRFEVVSSIVTNEEKTSYNIATFVNDRKITQVGLESLSQASTEVKTYTNQYLKALEQSKTRQDVVYTTTANGSNAYVTPTTTTNTQAPDPLNYLAIAGTNIITSAVKSTADIFKKDLPYLYQIVGKSKIWIDLQVKEEGEYVK</sequence>
<dbReference type="Proteomes" id="UP000018143">
    <property type="component" value="Unassembled WGS sequence"/>
</dbReference>
<keyword evidence="1" id="KW-0732">Signal</keyword>
<keyword evidence="3" id="KW-1185">Reference proteome</keyword>
<reference evidence="2 3" key="1">
    <citation type="journal article" date="2013" name="Genome Announc.">
        <title>Draft Genome Sequence of Helicobacter fennelliae Strain MRY12-0050, Isolated from a Bacteremia Patient.</title>
        <authorList>
            <person name="Rimbara E."/>
            <person name="Matsui M."/>
            <person name="Mori S."/>
            <person name="Suzuki S."/>
            <person name="Suzuki M."/>
            <person name="Kim H."/>
            <person name="Sekizuka T."/>
            <person name="Kuroda M."/>
            <person name="Shibayama K."/>
        </authorList>
    </citation>
    <scope>NUCLEOTIDE SEQUENCE [LARGE SCALE GENOMIC DNA]</scope>
    <source>
        <strain evidence="2 3">MRY12-0050</strain>
    </source>
</reference>
<evidence type="ECO:0000256" key="1">
    <source>
        <dbReference type="SAM" id="SignalP"/>
    </source>
</evidence>
<dbReference type="EMBL" id="BASD01000001">
    <property type="protein sequence ID" value="GAD17833.1"/>
    <property type="molecule type" value="Genomic_DNA"/>
</dbReference>
<dbReference type="OrthoDB" id="5324391at2"/>
<feature type="signal peptide" evidence="1">
    <location>
        <begin position="1"/>
        <end position="20"/>
    </location>
</feature>
<name>T1DUI6_9HELI</name>